<dbReference type="EMBL" id="CM056744">
    <property type="protein sequence ID" value="KAJ8664353.1"/>
    <property type="molecule type" value="Genomic_DNA"/>
</dbReference>
<protein>
    <submittedName>
        <fullName evidence="1">Uncharacterized protein</fullName>
    </submittedName>
</protein>
<proteinExistence type="predicted"/>
<comment type="caution">
    <text evidence="1">The sequence shown here is derived from an EMBL/GenBank/DDBJ whole genome shotgun (WGS) entry which is preliminary data.</text>
</comment>
<dbReference type="Proteomes" id="UP001239111">
    <property type="component" value="Chromosome 4"/>
</dbReference>
<evidence type="ECO:0000313" key="2">
    <source>
        <dbReference type="Proteomes" id="UP001239111"/>
    </source>
</evidence>
<accession>A0ACC2N0T9</accession>
<name>A0ACC2N0T9_9HYME</name>
<sequence>MDLNTFKSRYSAKQRDLLSSIENDTNALKVSEEFRVQFSALSEYEKNDQFFDYVLLVTALQRGKKSITNFLLHNDCRVNIPVETGIFHTPLCYAVRFKLKSEDLRDIMYELIQRGASIHKKDKSKYSALEIAIQGPRRYQIDMILNNLGILYETKDLDPSCETDVSLFHMACWRSKWYTVAKFLEHGFSVNSLSTFRNEHWEGFTPMHFALDKSRYDVIDALLELAIENEDHLISQYERAATVDLLLKYGADADVRDSKGTTPVHSALHHLLRRYTQFAGNDSVVDLLLSQNSLSSNLTDDRGLSYLHVASFSSLDAVKILVQRGASLDSCTKIDEFNHTYDYDIVPNGYTALHFAVLSNQFEIVGYLLNNGAHPDVGIDSHRKLTPLHVCCMHNIWGRFRKWYAQNDEDARETYREHDRLSRDIIMSMLLNHGASVHVCDSYNFSPLCYLCNFPNFDLKEHKNYVNPDDKEAILDEIGIRQKKAIETLEHWGADINYRTKRGSILDVIVRQCPCTERKELAQIVLEKGVDVNSVCFSNYTILHKAVENFKYCREDDGLIDLLLEYGADVNAKLDNDSSPLHLLWPGRDSERDYRHEDYYDPDYFLPVLVTLLNHPDIDINAKNNSNTYPTLLHMAVYNEKYGHIKILLDSGADINVENDDGESPLSQLTFLMDRHDYLFQEEDRLHFAAHLIKVMVTMSSAKERVRNCIHQLANSRSWLDAQVFENLKVRVEKEVESLKRRKIAPHTSLYDVLSKDCSAMMNHSRNRDLVTIISSSNLKTEFPVFSCDLERQFNRGLTRGSIFEDAKHALNRITKMNWPSLCSANILSHLQNYELRVLIKFVQSDKLET</sequence>
<keyword evidence="2" id="KW-1185">Reference proteome</keyword>
<reference evidence="1" key="1">
    <citation type="submission" date="2023-04" db="EMBL/GenBank/DDBJ databases">
        <title>A chromosome-level genome assembly of the parasitoid wasp Eretmocerus hayati.</title>
        <authorList>
            <person name="Zhong Y."/>
            <person name="Liu S."/>
            <person name="Liu Y."/>
        </authorList>
    </citation>
    <scope>NUCLEOTIDE SEQUENCE</scope>
    <source>
        <strain evidence="1">ZJU_SS_LIU_2023</strain>
    </source>
</reference>
<organism evidence="1 2">
    <name type="scientific">Eretmocerus hayati</name>
    <dbReference type="NCBI Taxonomy" id="131215"/>
    <lineage>
        <taxon>Eukaryota</taxon>
        <taxon>Metazoa</taxon>
        <taxon>Ecdysozoa</taxon>
        <taxon>Arthropoda</taxon>
        <taxon>Hexapoda</taxon>
        <taxon>Insecta</taxon>
        <taxon>Pterygota</taxon>
        <taxon>Neoptera</taxon>
        <taxon>Endopterygota</taxon>
        <taxon>Hymenoptera</taxon>
        <taxon>Apocrita</taxon>
        <taxon>Proctotrupomorpha</taxon>
        <taxon>Chalcidoidea</taxon>
        <taxon>Aphelinidae</taxon>
        <taxon>Aphelininae</taxon>
        <taxon>Eretmocerus</taxon>
    </lineage>
</organism>
<evidence type="ECO:0000313" key="1">
    <source>
        <dbReference type="EMBL" id="KAJ8664353.1"/>
    </source>
</evidence>
<gene>
    <name evidence="1" type="ORF">QAD02_006015</name>
</gene>